<dbReference type="AlphaFoldDB" id="A0A6V8L5Z4"/>
<evidence type="ECO:0000313" key="2">
    <source>
        <dbReference type="EMBL" id="GFJ89457.1"/>
    </source>
</evidence>
<dbReference type="SUPFAM" id="SSF47413">
    <property type="entry name" value="lambda repressor-like DNA-binding domains"/>
    <property type="match status" value="1"/>
</dbReference>
<proteinExistence type="predicted"/>
<protein>
    <recommendedName>
        <fullName evidence="1">HTH cro/C1-type domain-containing protein</fullName>
    </recommendedName>
</protein>
<dbReference type="InterPro" id="IPR010982">
    <property type="entry name" value="Lambda_DNA-bd_dom_sf"/>
</dbReference>
<dbReference type="InterPro" id="IPR001387">
    <property type="entry name" value="Cro/C1-type_HTH"/>
</dbReference>
<dbReference type="SMART" id="SM00530">
    <property type="entry name" value="HTH_XRE"/>
    <property type="match status" value="1"/>
</dbReference>
<sequence length="88" mass="9808">MDDDLPVFPGFRELAQRRRELLAELAAQRRAAGLSQAEVAGRMGTSQPAIARLEAGEVDVRMSTVERYAAAIGRRLELRVAPYEERQP</sequence>
<evidence type="ECO:0000313" key="3">
    <source>
        <dbReference type="Proteomes" id="UP000482960"/>
    </source>
</evidence>
<reference evidence="2 3" key="1">
    <citation type="submission" date="2020-03" db="EMBL/GenBank/DDBJ databases">
        <title>Whole genome shotgun sequence of Phytohabitans rumicis NBRC 108638.</title>
        <authorList>
            <person name="Komaki H."/>
            <person name="Tamura T."/>
        </authorList>
    </citation>
    <scope>NUCLEOTIDE SEQUENCE [LARGE SCALE GENOMIC DNA]</scope>
    <source>
        <strain evidence="2 3">NBRC 108638</strain>
    </source>
</reference>
<dbReference type="Pfam" id="PF13560">
    <property type="entry name" value="HTH_31"/>
    <property type="match status" value="1"/>
</dbReference>
<evidence type="ECO:0000259" key="1">
    <source>
        <dbReference type="PROSITE" id="PS50943"/>
    </source>
</evidence>
<comment type="caution">
    <text evidence="2">The sequence shown here is derived from an EMBL/GenBank/DDBJ whole genome shotgun (WGS) entry which is preliminary data.</text>
</comment>
<reference evidence="2 3" key="2">
    <citation type="submission" date="2020-03" db="EMBL/GenBank/DDBJ databases">
        <authorList>
            <person name="Ichikawa N."/>
            <person name="Kimura A."/>
            <person name="Kitahashi Y."/>
            <person name="Uohara A."/>
        </authorList>
    </citation>
    <scope>NUCLEOTIDE SEQUENCE [LARGE SCALE GENOMIC DNA]</scope>
    <source>
        <strain evidence="2 3">NBRC 108638</strain>
    </source>
</reference>
<dbReference type="Proteomes" id="UP000482960">
    <property type="component" value="Unassembled WGS sequence"/>
</dbReference>
<keyword evidence="3" id="KW-1185">Reference proteome</keyword>
<dbReference type="EMBL" id="BLPG01000001">
    <property type="protein sequence ID" value="GFJ89457.1"/>
    <property type="molecule type" value="Genomic_DNA"/>
</dbReference>
<dbReference type="CDD" id="cd00093">
    <property type="entry name" value="HTH_XRE"/>
    <property type="match status" value="1"/>
</dbReference>
<dbReference type="RefSeq" id="WP_173077071.1">
    <property type="nucleotide sequence ID" value="NZ_BAABJB010000002.1"/>
</dbReference>
<feature type="domain" description="HTH cro/C1-type" evidence="1">
    <location>
        <begin position="25"/>
        <end position="79"/>
    </location>
</feature>
<dbReference type="GO" id="GO:0003677">
    <property type="term" value="F:DNA binding"/>
    <property type="evidence" value="ECO:0007669"/>
    <property type="project" value="InterPro"/>
</dbReference>
<name>A0A6V8L5Z4_9ACTN</name>
<gene>
    <name evidence="2" type="ORF">Prum_030990</name>
</gene>
<organism evidence="2 3">
    <name type="scientific">Phytohabitans rumicis</name>
    <dbReference type="NCBI Taxonomy" id="1076125"/>
    <lineage>
        <taxon>Bacteria</taxon>
        <taxon>Bacillati</taxon>
        <taxon>Actinomycetota</taxon>
        <taxon>Actinomycetes</taxon>
        <taxon>Micromonosporales</taxon>
        <taxon>Micromonosporaceae</taxon>
    </lineage>
</organism>
<dbReference type="PROSITE" id="PS50943">
    <property type="entry name" value="HTH_CROC1"/>
    <property type="match status" value="1"/>
</dbReference>
<dbReference type="Gene3D" id="1.10.260.40">
    <property type="entry name" value="lambda repressor-like DNA-binding domains"/>
    <property type="match status" value="1"/>
</dbReference>
<accession>A0A6V8L5Z4</accession>